<dbReference type="OrthoDB" id="8559764at2"/>
<comment type="caution">
    <text evidence="1">The sequence shown here is derived from an EMBL/GenBank/DDBJ whole genome shotgun (WGS) entry which is preliminary data.</text>
</comment>
<accession>A0A6I3WNT0</accession>
<sequence length="181" mass="20270">MGQPNSKDGLLQQTAFQPLQQEAFQGLQQAASLKGLLKPFKGKGELSQFADLCRAQESGLKALAQEVLNQARRYPFTLVPVRLTEQNTQAGTQFLRWQQVTDRRMGVGVWADMMGSSRTPEPMLHDLYAMELQRITLNMQMSLMHSIAKQAAECAEKMGQAQAVYIARLQQLNNHSPLRAP</sequence>
<keyword evidence="2" id="KW-1185">Reference proteome</keyword>
<evidence type="ECO:0000313" key="2">
    <source>
        <dbReference type="Proteomes" id="UP000438196"/>
    </source>
</evidence>
<dbReference type="InterPro" id="IPR021502">
    <property type="entry name" value="DUF3158"/>
</dbReference>
<gene>
    <name evidence="1" type="ORF">GNF76_26680</name>
</gene>
<dbReference type="RefSeq" id="WP_155586059.1">
    <property type="nucleotide sequence ID" value="NZ_JBHSTH010000018.1"/>
</dbReference>
<dbReference type="EMBL" id="WNNK01000035">
    <property type="protein sequence ID" value="MUF07936.1"/>
    <property type="molecule type" value="Genomic_DNA"/>
</dbReference>
<proteinExistence type="predicted"/>
<organism evidence="1 2">
    <name type="scientific">Pseudomonas spelaei</name>
    <dbReference type="NCBI Taxonomy" id="1055469"/>
    <lineage>
        <taxon>Bacteria</taxon>
        <taxon>Pseudomonadati</taxon>
        <taxon>Pseudomonadota</taxon>
        <taxon>Gammaproteobacteria</taxon>
        <taxon>Pseudomonadales</taxon>
        <taxon>Pseudomonadaceae</taxon>
        <taxon>Pseudomonas</taxon>
    </lineage>
</organism>
<dbReference type="Pfam" id="PF11358">
    <property type="entry name" value="DUF3158"/>
    <property type="match status" value="1"/>
</dbReference>
<reference evidence="1 2" key="1">
    <citation type="submission" date="2019-11" db="EMBL/GenBank/DDBJ databases">
        <title>Pseudomonas karstica sp. nov. and Pseudomonas spelaei sp. nov. from karst caves.</title>
        <authorList>
            <person name="Zeman M."/>
        </authorList>
    </citation>
    <scope>NUCLEOTIDE SEQUENCE [LARGE SCALE GENOMIC DNA]</scope>
    <source>
        <strain evidence="1 2">CCM 7893</strain>
    </source>
</reference>
<evidence type="ECO:0000313" key="1">
    <source>
        <dbReference type="EMBL" id="MUF07936.1"/>
    </source>
</evidence>
<dbReference type="Proteomes" id="UP000438196">
    <property type="component" value="Unassembled WGS sequence"/>
</dbReference>
<name>A0A6I3WNT0_9PSED</name>
<protein>
    <submittedName>
        <fullName evidence="1">DUF3158 family protein</fullName>
    </submittedName>
</protein>
<dbReference type="AlphaFoldDB" id="A0A6I3WNT0"/>